<reference evidence="3" key="1">
    <citation type="journal article" date="2019" name="Int. J. Syst. Evol. Microbiol.">
        <title>The Global Catalogue of Microorganisms (GCM) 10K type strain sequencing project: providing services to taxonomists for standard genome sequencing and annotation.</title>
        <authorList>
            <consortium name="The Broad Institute Genomics Platform"/>
            <consortium name="The Broad Institute Genome Sequencing Center for Infectious Disease"/>
            <person name="Wu L."/>
            <person name="Ma J."/>
        </authorList>
    </citation>
    <scope>NUCLEOTIDE SEQUENCE [LARGE SCALE GENOMIC DNA]</scope>
    <source>
        <strain evidence="3">CCUG 56029</strain>
    </source>
</reference>
<feature type="transmembrane region" description="Helical" evidence="1">
    <location>
        <begin position="39"/>
        <end position="63"/>
    </location>
</feature>
<accession>A0ABV8XS07</accession>
<dbReference type="RefSeq" id="WP_380040909.1">
    <property type="nucleotide sequence ID" value="NZ_JBHSEH010000022.1"/>
</dbReference>
<dbReference type="Pfam" id="PF06182">
    <property type="entry name" value="ABC2_membrane_6"/>
    <property type="match status" value="1"/>
</dbReference>
<feature type="transmembrane region" description="Helical" evidence="1">
    <location>
        <begin position="75"/>
        <end position="94"/>
    </location>
</feature>
<protein>
    <submittedName>
        <fullName evidence="2">ABC transporter permease</fullName>
    </submittedName>
</protein>
<feature type="transmembrane region" description="Helical" evidence="1">
    <location>
        <begin position="132"/>
        <end position="150"/>
    </location>
</feature>
<feature type="transmembrane region" description="Helical" evidence="1">
    <location>
        <begin position="162"/>
        <end position="185"/>
    </location>
</feature>
<dbReference type="PANTHER" id="PTHR36832">
    <property type="entry name" value="SLR1174 PROTEIN-RELATED"/>
    <property type="match status" value="1"/>
</dbReference>
<feature type="transmembrane region" description="Helical" evidence="1">
    <location>
        <begin position="244"/>
        <end position="264"/>
    </location>
</feature>
<dbReference type="Proteomes" id="UP001595998">
    <property type="component" value="Unassembled WGS sequence"/>
</dbReference>
<sequence length="280" mass="30437">MIQLTIWSGLRADITASWAVSCAVARLSFRRVFAYPQAALWGLVTNAFFGVLRAAVMLALFGSRPQVAGFTVQDALTYTALTQLLIAALSLFGWSDLMRTIHRGEVASELLRPHRFLLFWAAQDAGRAAGQLVLRGLPIVLLFSLLWPLSWPQGLSGWLQTAVSLLLAWGCGFAFRFLVNCAAFWTPDAVGVGRLAWAVLGLGCGFLMPLAFFPAQVQTLLAWTPFPAMLNTPVELWLGVRAGASAWAGLGMQLVWTVALLGACEFTLRRGLRRLEVAGG</sequence>
<evidence type="ECO:0000256" key="1">
    <source>
        <dbReference type="SAM" id="Phobius"/>
    </source>
</evidence>
<evidence type="ECO:0000313" key="3">
    <source>
        <dbReference type="Proteomes" id="UP001595998"/>
    </source>
</evidence>
<dbReference type="InterPro" id="IPR010390">
    <property type="entry name" value="ABC-2_transporter-like"/>
</dbReference>
<evidence type="ECO:0000313" key="2">
    <source>
        <dbReference type="EMBL" id="MFC4427432.1"/>
    </source>
</evidence>
<dbReference type="PANTHER" id="PTHR36832:SF2">
    <property type="entry name" value="INTEGRAL MEMBRANE PROTEIN"/>
    <property type="match status" value="1"/>
</dbReference>
<organism evidence="2 3">
    <name type="scientific">Deinococcus navajonensis</name>
    <dbReference type="NCBI Taxonomy" id="309884"/>
    <lineage>
        <taxon>Bacteria</taxon>
        <taxon>Thermotogati</taxon>
        <taxon>Deinococcota</taxon>
        <taxon>Deinococci</taxon>
        <taxon>Deinococcales</taxon>
        <taxon>Deinococcaceae</taxon>
        <taxon>Deinococcus</taxon>
    </lineage>
</organism>
<keyword evidence="1" id="KW-0812">Transmembrane</keyword>
<comment type="caution">
    <text evidence="2">The sequence shown here is derived from an EMBL/GenBank/DDBJ whole genome shotgun (WGS) entry which is preliminary data.</text>
</comment>
<feature type="transmembrane region" description="Helical" evidence="1">
    <location>
        <begin position="197"/>
        <end position="224"/>
    </location>
</feature>
<keyword evidence="1" id="KW-0472">Membrane</keyword>
<keyword evidence="1" id="KW-1133">Transmembrane helix</keyword>
<gene>
    <name evidence="2" type="ORF">ACFOZ9_14535</name>
</gene>
<name>A0ABV8XS07_9DEIO</name>
<keyword evidence="3" id="KW-1185">Reference proteome</keyword>
<dbReference type="EMBL" id="JBHSEH010000022">
    <property type="protein sequence ID" value="MFC4427432.1"/>
    <property type="molecule type" value="Genomic_DNA"/>
</dbReference>
<proteinExistence type="predicted"/>